<evidence type="ECO:0000313" key="6">
    <source>
        <dbReference type="Proteomes" id="UP000185657"/>
    </source>
</evidence>
<dbReference type="InterPro" id="IPR045039">
    <property type="entry name" value="NSI-like"/>
</dbReference>
<dbReference type="RefSeq" id="WP_066093772.1">
    <property type="nucleotide sequence ID" value="NZ_CP017476.1"/>
</dbReference>
<evidence type="ECO:0000256" key="1">
    <source>
        <dbReference type="ARBA" id="ARBA00022679"/>
    </source>
</evidence>
<name>A0A167GVR9_9BURK</name>
<proteinExistence type="predicted"/>
<dbReference type="CDD" id="cd04301">
    <property type="entry name" value="NAT_SF"/>
    <property type="match status" value="1"/>
</dbReference>
<reference evidence="4 7" key="2">
    <citation type="submission" date="2016-10" db="EMBL/GenBank/DDBJ databases">
        <title>Hydorgenophaga sp. LPB0072 isolated from gastropod.</title>
        <authorList>
            <person name="Kim E."/>
            <person name="Yi H."/>
        </authorList>
    </citation>
    <scope>NUCLEOTIDE SEQUENCE [LARGE SCALE GENOMIC DNA]</scope>
    <source>
        <strain evidence="4 7">LPB0072</strain>
    </source>
</reference>
<dbReference type="EMBL" id="CP017476">
    <property type="protein sequence ID" value="AOW12754.1"/>
    <property type="molecule type" value="Genomic_DNA"/>
</dbReference>
<gene>
    <name evidence="4" type="ORF">LPB072_07770</name>
    <name evidence="5" type="ORF">LPB72_17265</name>
</gene>
<dbReference type="PANTHER" id="PTHR43626">
    <property type="entry name" value="ACYL-COA N-ACYLTRANSFERASE"/>
    <property type="match status" value="1"/>
</dbReference>
<feature type="domain" description="N-acetyltransferase" evidence="3">
    <location>
        <begin position="2"/>
        <end position="143"/>
    </location>
</feature>
<organism evidence="4 7">
    <name type="scientific">Hydrogenophaga crassostreae</name>
    <dbReference type="NCBI Taxonomy" id="1763535"/>
    <lineage>
        <taxon>Bacteria</taxon>
        <taxon>Pseudomonadati</taxon>
        <taxon>Pseudomonadota</taxon>
        <taxon>Betaproteobacteria</taxon>
        <taxon>Burkholderiales</taxon>
        <taxon>Comamonadaceae</taxon>
        <taxon>Hydrogenophaga</taxon>
    </lineage>
</organism>
<evidence type="ECO:0000313" key="7">
    <source>
        <dbReference type="Proteomes" id="UP000185680"/>
    </source>
</evidence>
<dbReference type="GO" id="GO:0008080">
    <property type="term" value="F:N-acetyltransferase activity"/>
    <property type="evidence" value="ECO:0007669"/>
    <property type="project" value="InterPro"/>
</dbReference>
<accession>A0A167GVR9</accession>
<evidence type="ECO:0000259" key="3">
    <source>
        <dbReference type="PROSITE" id="PS51186"/>
    </source>
</evidence>
<dbReference type="Gene3D" id="3.40.630.30">
    <property type="match status" value="1"/>
</dbReference>
<keyword evidence="2" id="KW-0012">Acyltransferase</keyword>
<dbReference type="InterPro" id="IPR000182">
    <property type="entry name" value="GNAT_dom"/>
</dbReference>
<dbReference type="Pfam" id="PF13673">
    <property type="entry name" value="Acetyltransf_10"/>
    <property type="match status" value="1"/>
</dbReference>
<protein>
    <submittedName>
        <fullName evidence="4">GNAT family N-acetyltransferase</fullName>
    </submittedName>
    <submittedName>
        <fullName evidence="5">GNAT family acetyltransferase</fullName>
    </submittedName>
</protein>
<dbReference type="STRING" id="1763535.LPB072_07770"/>
<reference evidence="5 6" key="1">
    <citation type="submission" date="2016-02" db="EMBL/GenBank/DDBJ databases">
        <title>Draft genome sequence of Hydrogenophaga sp. LPB0072.</title>
        <authorList>
            <person name="Shin S.-K."/>
            <person name="Yi H."/>
        </authorList>
    </citation>
    <scope>NUCLEOTIDE SEQUENCE [LARGE SCALE GENOMIC DNA]</scope>
    <source>
        <strain evidence="5 6">LPB0072</strain>
    </source>
</reference>
<evidence type="ECO:0000313" key="5">
    <source>
        <dbReference type="EMBL" id="OAD39943.1"/>
    </source>
</evidence>
<keyword evidence="1 4" id="KW-0808">Transferase</keyword>
<dbReference type="SUPFAM" id="SSF55729">
    <property type="entry name" value="Acyl-CoA N-acyltransferases (Nat)"/>
    <property type="match status" value="1"/>
</dbReference>
<dbReference type="InterPro" id="IPR016181">
    <property type="entry name" value="Acyl_CoA_acyltransferase"/>
</dbReference>
<evidence type="ECO:0000313" key="4">
    <source>
        <dbReference type="EMBL" id="AOW12754.1"/>
    </source>
</evidence>
<dbReference type="AlphaFoldDB" id="A0A167GVR9"/>
<evidence type="ECO:0000256" key="2">
    <source>
        <dbReference type="ARBA" id="ARBA00023315"/>
    </source>
</evidence>
<dbReference type="KEGG" id="hyl:LPB072_07770"/>
<dbReference type="GO" id="GO:0005737">
    <property type="term" value="C:cytoplasm"/>
    <property type="evidence" value="ECO:0007669"/>
    <property type="project" value="TreeGrafter"/>
</dbReference>
<sequence length="143" mass="15603">METTWSNTLDGVDWSELEALYRAAPLGNKNAADLKTVFTNSRFCCFALEGDRIIGAGRVLADGVDCAYLCDVAVLPQFQGTGLGKAIVKRLVASAEGHKKIILYAVPGKEPFYRKFGFRRMLTAMAIFESAGQAVERGYVEDA</sequence>
<dbReference type="Proteomes" id="UP000185657">
    <property type="component" value="Unassembled WGS sequence"/>
</dbReference>
<dbReference type="PROSITE" id="PS51186">
    <property type="entry name" value="GNAT"/>
    <property type="match status" value="1"/>
</dbReference>
<keyword evidence="6" id="KW-1185">Reference proteome</keyword>
<dbReference type="PANTHER" id="PTHR43626:SF4">
    <property type="entry name" value="GCN5-RELATED N-ACETYLTRANSFERASE 2, CHLOROPLASTIC"/>
    <property type="match status" value="1"/>
</dbReference>
<dbReference type="EMBL" id="LVWD01000034">
    <property type="protein sequence ID" value="OAD39943.1"/>
    <property type="molecule type" value="Genomic_DNA"/>
</dbReference>
<dbReference type="OrthoDB" id="9775804at2"/>
<dbReference type="Proteomes" id="UP000185680">
    <property type="component" value="Chromosome"/>
</dbReference>